<feature type="domain" description="Fumarate lyase N-terminal" evidence="6">
    <location>
        <begin position="13"/>
        <end position="308"/>
    </location>
</feature>
<keyword evidence="8" id="KW-0456">Lyase</keyword>
<dbReference type="GO" id="GO:0004056">
    <property type="term" value="F:argininosuccinate lyase activity"/>
    <property type="evidence" value="ECO:0007669"/>
    <property type="project" value="UniProtKB-EC"/>
</dbReference>
<dbReference type="EMBL" id="CAIF01000048">
    <property type="protein sequence ID" value="CCH42538.1"/>
    <property type="molecule type" value="Genomic_DNA"/>
</dbReference>
<dbReference type="GO" id="GO:0005829">
    <property type="term" value="C:cytosol"/>
    <property type="evidence" value="ECO:0007669"/>
    <property type="project" value="TreeGrafter"/>
</dbReference>
<dbReference type="Proteomes" id="UP000009328">
    <property type="component" value="Unassembled WGS sequence"/>
</dbReference>
<dbReference type="PANTHER" id="PTHR43814">
    <property type="entry name" value="ARGININOSUCCINATE LYASE"/>
    <property type="match status" value="1"/>
</dbReference>
<dbReference type="HAMAP" id="MF_00006">
    <property type="entry name" value="Arg_succ_lyase"/>
    <property type="match status" value="1"/>
</dbReference>
<dbReference type="Gene3D" id="1.20.200.10">
    <property type="entry name" value="Fumarase/aspartase (Central domain)"/>
    <property type="match status" value="1"/>
</dbReference>
<feature type="domain" description="Argininosuccinate lyase C-terminal" evidence="7">
    <location>
        <begin position="371"/>
        <end position="439"/>
    </location>
</feature>
<dbReference type="NCBIfam" id="TIGR00838">
    <property type="entry name" value="argH"/>
    <property type="match status" value="1"/>
</dbReference>
<dbReference type="PANTHER" id="PTHR43814:SF1">
    <property type="entry name" value="ARGININOSUCCINATE LYASE"/>
    <property type="match status" value="1"/>
</dbReference>
<dbReference type="UniPathway" id="UPA00068"/>
<dbReference type="eggNOG" id="KOG1316">
    <property type="taxonomic scope" value="Eukaryota"/>
</dbReference>
<reference evidence="8 9" key="1">
    <citation type="journal article" date="2012" name="Eukaryot. Cell">
        <title>Draft genome sequence of Wickerhamomyces ciferrii NRRL Y-1031 F-60-10.</title>
        <authorList>
            <person name="Schneider J."/>
            <person name="Andrea H."/>
            <person name="Blom J."/>
            <person name="Jaenicke S."/>
            <person name="Ruckert C."/>
            <person name="Schorsch C."/>
            <person name="Szczepanowski R."/>
            <person name="Farwick M."/>
            <person name="Goesmann A."/>
            <person name="Puhler A."/>
            <person name="Schaffer S."/>
            <person name="Tauch A."/>
            <person name="Kohler T."/>
            <person name="Brinkrolf K."/>
        </authorList>
    </citation>
    <scope>NUCLEOTIDE SEQUENCE [LARGE SCALE GENOMIC DNA]</scope>
    <source>
        <strain evidence="9">ATCC 14091 / BCRC 22168 / CBS 111 / JCM 3599 / NBRC 0793 / NRRL Y-1031 F-60-10</strain>
    </source>
</reference>
<dbReference type="PROSITE" id="PS00163">
    <property type="entry name" value="FUMARATE_LYASES"/>
    <property type="match status" value="1"/>
</dbReference>
<dbReference type="FunFam" id="1.10.40.30:FF:000001">
    <property type="entry name" value="Argininosuccinate lyase"/>
    <property type="match status" value="1"/>
</dbReference>
<dbReference type="Pfam" id="PF00206">
    <property type="entry name" value="Lyase_1"/>
    <property type="match status" value="1"/>
</dbReference>
<dbReference type="STRING" id="1206466.K0KN30"/>
<gene>
    <name evidence="8" type="primary">ARG4</name>
    <name evidence="8" type="ORF">BN7_2082</name>
</gene>
<dbReference type="FunFam" id="1.20.200.10:FF:000025">
    <property type="entry name" value="Argininosuccinate lyase chloroplastic"/>
    <property type="match status" value="1"/>
</dbReference>
<dbReference type="InterPro" id="IPR022761">
    <property type="entry name" value="Fumarate_lyase_N"/>
</dbReference>
<dbReference type="InterPro" id="IPR000362">
    <property type="entry name" value="Fumarate_lyase_fam"/>
</dbReference>
<dbReference type="InterPro" id="IPR008948">
    <property type="entry name" value="L-Aspartase-like"/>
</dbReference>
<evidence type="ECO:0000256" key="3">
    <source>
        <dbReference type="ARBA" id="ARBA00010755"/>
    </source>
</evidence>
<dbReference type="AlphaFoldDB" id="K0KN30"/>
<dbReference type="FunFam" id="1.10.275.10:FF:000002">
    <property type="entry name" value="Argininosuccinate lyase"/>
    <property type="match status" value="1"/>
</dbReference>
<evidence type="ECO:0000259" key="6">
    <source>
        <dbReference type="Pfam" id="PF00206"/>
    </source>
</evidence>
<dbReference type="Pfam" id="PF14698">
    <property type="entry name" value="ASL_C2"/>
    <property type="match status" value="1"/>
</dbReference>
<dbReference type="PRINTS" id="PR00145">
    <property type="entry name" value="ARGSUCLYASE"/>
</dbReference>
<dbReference type="InParanoid" id="K0KN30"/>
<evidence type="ECO:0000256" key="1">
    <source>
        <dbReference type="ARBA" id="ARBA00000985"/>
    </source>
</evidence>
<dbReference type="PRINTS" id="PR00149">
    <property type="entry name" value="FUMRATELYASE"/>
</dbReference>
<evidence type="ECO:0000256" key="5">
    <source>
        <dbReference type="ARBA" id="ARBA00032749"/>
    </source>
</evidence>
<protein>
    <recommendedName>
        <fullName evidence="4">argininosuccinate lyase</fullName>
        <ecNumber evidence="4">4.3.2.1</ecNumber>
    </recommendedName>
    <alternativeName>
        <fullName evidence="5">Arginosuccinase</fullName>
    </alternativeName>
</protein>
<dbReference type="GO" id="GO:0042450">
    <property type="term" value="P:L-arginine biosynthetic process via ornithine"/>
    <property type="evidence" value="ECO:0007669"/>
    <property type="project" value="InterPro"/>
</dbReference>
<evidence type="ECO:0000313" key="8">
    <source>
        <dbReference type="EMBL" id="CCH42538.1"/>
    </source>
</evidence>
<evidence type="ECO:0000259" key="7">
    <source>
        <dbReference type="Pfam" id="PF14698"/>
    </source>
</evidence>
<comment type="pathway">
    <text evidence="2">Amino-acid biosynthesis; L-arginine biosynthesis; L-arginine from L-ornithine and carbamoyl phosphate: step 3/3.</text>
</comment>
<comment type="caution">
    <text evidence="8">The sequence shown here is derived from an EMBL/GenBank/DDBJ whole genome shotgun (WGS) entry which is preliminary data.</text>
</comment>
<sequence length="465" mass="52189">MSDKPAELKLWGGRFTGATDPLMNLYNASLPYDQKMYAADLEGTKVYTQGLQKLGLITEHELSEIHRGLEQIGKEWASGEFVEKDGDEDIHTANERRLGEIIGRGISGKVHTGRSRNDQVATDMRIFVRDELTKILNFLKELILTIIKRADTEMDVLMPGYTHLQRAQPIRWSHWLSMYATYFTEDYKRLEQIIERLNVSPLGAGALAGHPYGIDREFLAENLGFNGVIGNSLAAVSDRDFVVETMFWSSLFMNHVSRFSEDLIIYSTAEFGFIKLADAYSTGSSLMPQKKNPDSLELLRGKSGRVFGSLAGFLMSIKSIPSTYNKDMQEDKEPLFDCLTTVEHSVLISTGVISTLSINKEAMEGALTMDMLATDLADYLVRKGVPFRETHHISGECVKTAEDEKLSGIDQLTLEQFKKIDSRFEDDVKDTFSFEVSVERRTATGGTARSAVKKQLESLKSQITK</sequence>
<dbReference type="CDD" id="cd01359">
    <property type="entry name" value="Argininosuccinate_lyase"/>
    <property type="match status" value="1"/>
</dbReference>
<dbReference type="HOGENOM" id="CLU_027272_2_1_1"/>
<dbReference type="SUPFAM" id="SSF48557">
    <property type="entry name" value="L-aspartase-like"/>
    <property type="match status" value="1"/>
</dbReference>
<dbReference type="InterPro" id="IPR024083">
    <property type="entry name" value="Fumarase/histidase_N"/>
</dbReference>
<dbReference type="InterPro" id="IPR029419">
    <property type="entry name" value="Arg_succ_lyase_C"/>
</dbReference>
<organism evidence="8 9">
    <name type="scientific">Wickerhamomyces ciferrii (strain ATCC 14091 / BCRC 22168 / CBS 111 / JCM 3599 / NBRC 0793 / NRRL Y-1031 F-60-10)</name>
    <name type="common">Yeast</name>
    <name type="synonym">Pichia ciferrii</name>
    <dbReference type="NCBI Taxonomy" id="1206466"/>
    <lineage>
        <taxon>Eukaryota</taxon>
        <taxon>Fungi</taxon>
        <taxon>Dikarya</taxon>
        <taxon>Ascomycota</taxon>
        <taxon>Saccharomycotina</taxon>
        <taxon>Saccharomycetes</taxon>
        <taxon>Phaffomycetales</taxon>
        <taxon>Wickerhamomycetaceae</taxon>
        <taxon>Wickerhamomyces</taxon>
    </lineage>
</organism>
<comment type="catalytic activity">
    <reaction evidence="1">
        <text>2-(N(omega)-L-arginino)succinate = fumarate + L-arginine</text>
        <dbReference type="Rhea" id="RHEA:24020"/>
        <dbReference type="ChEBI" id="CHEBI:29806"/>
        <dbReference type="ChEBI" id="CHEBI:32682"/>
        <dbReference type="ChEBI" id="CHEBI:57472"/>
        <dbReference type="EC" id="4.3.2.1"/>
    </reaction>
</comment>
<keyword evidence="9" id="KW-1185">Reference proteome</keyword>
<evidence type="ECO:0000256" key="2">
    <source>
        <dbReference type="ARBA" id="ARBA00004941"/>
    </source>
</evidence>
<proteinExistence type="inferred from homology"/>
<dbReference type="FunCoup" id="K0KN30">
    <property type="interactions" value="1129"/>
</dbReference>
<dbReference type="Gene3D" id="1.10.275.10">
    <property type="entry name" value="Fumarase/aspartase (N-terminal domain)"/>
    <property type="match status" value="1"/>
</dbReference>
<evidence type="ECO:0000256" key="4">
    <source>
        <dbReference type="ARBA" id="ARBA00012338"/>
    </source>
</evidence>
<dbReference type="InterPro" id="IPR009049">
    <property type="entry name" value="Argininosuccinate_lyase"/>
</dbReference>
<dbReference type="InterPro" id="IPR020557">
    <property type="entry name" value="Fumarate_lyase_CS"/>
</dbReference>
<evidence type="ECO:0000313" key="9">
    <source>
        <dbReference type="Proteomes" id="UP000009328"/>
    </source>
</evidence>
<accession>K0KN30</accession>
<dbReference type="Gene3D" id="1.10.40.30">
    <property type="entry name" value="Fumarase/aspartase (C-terminal domain)"/>
    <property type="match status" value="1"/>
</dbReference>
<name>K0KN30_WICCF</name>
<dbReference type="EC" id="4.3.2.1" evidence="4"/>
<comment type="similarity">
    <text evidence="3">Belongs to the lyase 1 family. Argininosuccinate lyase subfamily.</text>
</comment>